<protein>
    <submittedName>
        <fullName evidence="2">DsbA family oxidoreductase</fullName>
    </submittedName>
</protein>
<keyword evidence="3" id="KW-1185">Reference proteome</keyword>
<reference evidence="2 3" key="1">
    <citation type="submission" date="2019-10" db="EMBL/GenBank/DDBJ databases">
        <title>Vibrio sp. nov., isolated from Coralline algae surface.</title>
        <authorList>
            <person name="Geng Y."/>
            <person name="Zhang X."/>
        </authorList>
    </citation>
    <scope>NUCLEOTIDE SEQUENCE [LARGE SCALE GENOMIC DNA]</scope>
    <source>
        <strain evidence="2 3">SM1977</strain>
    </source>
</reference>
<evidence type="ECO:0000313" key="2">
    <source>
        <dbReference type="EMBL" id="QGA66534.1"/>
    </source>
</evidence>
<dbReference type="EMBL" id="CP045700">
    <property type="protein sequence ID" value="QGA66534.1"/>
    <property type="molecule type" value="Genomic_DNA"/>
</dbReference>
<dbReference type="Proteomes" id="UP000348942">
    <property type="component" value="Chromosome 2"/>
</dbReference>
<proteinExistence type="predicted"/>
<organism evidence="2 3">
    <name type="scientific">Vibrio algicola</name>
    <dbReference type="NCBI Taxonomy" id="2662262"/>
    <lineage>
        <taxon>Bacteria</taxon>
        <taxon>Pseudomonadati</taxon>
        <taxon>Pseudomonadota</taxon>
        <taxon>Gammaproteobacteria</taxon>
        <taxon>Vibrionales</taxon>
        <taxon>Vibrionaceae</taxon>
        <taxon>Vibrio</taxon>
    </lineage>
</organism>
<dbReference type="SUPFAM" id="SSF52833">
    <property type="entry name" value="Thioredoxin-like"/>
    <property type="match status" value="1"/>
</dbReference>
<dbReference type="RefSeq" id="WP_153448667.1">
    <property type="nucleotide sequence ID" value="NZ_CP045700.1"/>
</dbReference>
<dbReference type="AlphaFoldDB" id="A0A5Q0TI37"/>
<dbReference type="InterPro" id="IPR001853">
    <property type="entry name" value="DSBA-like_thioredoxin_dom"/>
</dbReference>
<dbReference type="PANTHER" id="PTHR13887">
    <property type="entry name" value="GLUTATHIONE S-TRANSFERASE KAPPA"/>
    <property type="match status" value="1"/>
</dbReference>
<dbReference type="Gene3D" id="3.40.30.10">
    <property type="entry name" value="Glutaredoxin"/>
    <property type="match status" value="1"/>
</dbReference>
<dbReference type="Pfam" id="PF01323">
    <property type="entry name" value="DSBA"/>
    <property type="match status" value="1"/>
</dbReference>
<sequence length="217" mass="24834">MSDIKLKIDIISDLVCPWCVIGVKHLRNAVVKNNWQHQIAVEWYPFELNPDMPAEGENLRDHIVRKYGISEQESDRNRQHLIECGKKVNFDFNFTDQSRIYNTRHCHVLLDYAYSLGLQTQLIIALVTGYFTDGKNISDIEVLLEIGESVGLEAAEMLAHLSDASENDKIDVIENQWIEMGISGVPTMVFNNETAITGAQSVEDYEKILRPFFETEE</sequence>
<name>A0A5Q0TI37_9VIBR</name>
<feature type="domain" description="DSBA-like thioredoxin" evidence="1">
    <location>
        <begin position="8"/>
        <end position="209"/>
    </location>
</feature>
<evidence type="ECO:0000259" key="1">
    <source>
        <dbReference type="Pfam" id="PF01323"/>
    </source>
</evidence>
<evidence type="ECO:0000313" key="3">
    <source>
        <dbReference type="Proteomes" id="UP000348942"/>
    </source>
</evidence>
<dbReference type="CDD" id="cd03024">
    <property type="entry name" value="DsbA_FrnE"/>
    <property type="match status" value="1"/>
</dbReference>
<gene>
    <name evidence="2" type="ORF">GFB47_14020</name>
</gene>
<dbReference type="PANTHER" id="PTHR13887:SF41">
    <property type="entry name" value="THIOREDOXIN SUPERFAMILY PROTEIN"/>
    <property type="match status" value="1"/>
</dbReference>
<accession>A0A5Q0TI37</accession>
<dbReference type="InterPro" id="IPR036249">
    <property type="entry name" value="Thioredoxin-like_sf"/>
</dbReference>
<dbReference type="GO" id="GO:0016491">
    <property type="term" value="F:oxidoreductase activity"/>
    <property type="evidence" value="ECO:0007669"/>
    <property type="project" value="InterPro"/>
</dbReference>